<feature type="transmembrane region" description="Helical" evidence="1">
    <location>
        <begin position="90"/>
        <end position="113"/>
    </location>
</feature>
<feature type="transmembrane region" description="Helical" evidence="1">
    <location>
        <begin position="182"/>
        <end position="206"/>
    </location>
</feature>
<evidence type="ECO:0000313" key="2">
    <source>
        <dbReference type="EMBL" id="EMA52494.1"/>
    </source>
</evidence>
<evidence type="ECO:0000313" key="3">
    <source>
        <dbReference type="Proteomes" id="UP000011625"/>
    </source>
</evidence>
<dbReference type="Proteomes" id="UP000011625">
    <property type="component" value="Unassembled WGS sequence"/>
</dbReference>
<dbReference type="STRING" id="1227456.C450_10363"/>
<dbReference type="RefSeq" id="WP_005043188.1">
    <property type="nucleotide sequence ID" value="NZ_AOME01000054.1"/>
</dbReference>
<comment type="caution">
    <text evidence="2">The sequence shown here is derived from an EMBL/GenBank/DDBJ whole genome shotgun (WGS) entry which is preliminary data.</text>
</comment>
<dbReference type="OrthoDB" id="86131at2157"/>
<dbReference type="PANTHER" id="PTHR35864:SF1">
    <property type="entry name" value="ZINC METALLOPROTEASE YWHC-RELATED"/>
    <property type="match status" value="1"/>
</dbReference>
<keyword evidence="1" id="KW-0812">Transmembrane</keyword>
<keyword evidence="3" id="KW-1185">Reference proteome</keyword>
<organism evidence="2 3">
    <name type="scientific">Halococcus salifodinae DSM 8989</name>
    <dbReference type="NCBI Taxonomy" id="1227456"/>
    <lineage>
        <taxon>Archaea</taxon>
        <taxon>Methanobacteriati</taxon>
        <taxon>Methanobacteriota</taxon>
        <taxon>Stenosarchaea group</taxon>
        <taxon>Halobacteria</taxon>
        <taxon>Halobacteriales</taxon>
        <taxon>Halococcaceae</taxon>
        <taxon>Halococcus</taxon>
    </lineage>
</organism>
<dbReference type="PANTHER" id="PTHR35864">
    <property type="entry name" value="ZINC METALLOPROTEASE MJ0611-RELATED"/>
    <property type="match status" value="1"/>
</dbReference>
<feature type="transmembrane region" description="Helical" evidence="1">
    <location>
        <begin position="7"/>
        <end position="26"/>
    </location>
</feature>
<feature type="transmembrane region" description="Helical" evidence="1">
    <location>
        <begin position="125"/>
        <end position="148"/>
    </location>
</feature>
<feature type="transmembrane region" description="Helical" evidence="1">
    <location>
        <begin position="155"/>
        <end position="176"/>
    </location>
</feature>
<keyword evidence="1" id="KW-1133">Transmembrane helix</keyword>
<proteinExistence type="predicted"/>
<protein>
    <submittedName>
        <fullName evidence="2">Peptidase M50</fullName>
    </submittedName>
</protein>
<dbReference type="InterPro" id="IPR052348">
    <property type="entry name" value="Metallopeptidase_M50B"/>
</dbReference>
<reference evidence="2 3" key="1">
    <citation type="journal article" date="2014" name="PLoS Genet.">
        <title>Phylogenetically driven sequencing of extremely halophilic archaea reveals strategies for static and dynamic osmo-response.</title>
        <authorList>
            <person name="Becker E.A."/>
            <person name="Seitzer P.M."/>
            <person name="Tritt A."/>
            <person name="Larsen D."/>
            <person name="Krusor M."/>
            <person name="Yao A.I."/>
            <person name="Wu D."/>
            <person name="Madern D."/>
            <person name="Eisen J.A."/>
            <person name="Darling A.E."/>
            <person name="Facciotti M.T."/>
        </authorList>
    </citation>
    <scope>NUCLEOTIDE SEQUENCE [LARGE SCALE GENOMIC DNA]</scope>
    <source>
        <strain evidence="2 3">DSM 8989</strain>
    </source>
</reference>
<accession>M0N5W9</accession>
<dbReference type="EMBL" id="AOME01000054">
    <property type="protein sequence ID" value="EMA52494.1"/>
    <property type="molecule type" value="Genomic_DNA"/>
</dbReference>
<feature type="transmembrane region" description="Helical" evidence="1">
    <location>
        <begin position="46"/>
        <end position="69"/>
    </location>
</feature>
<evidence type="ECO:0000256" key="1">
    <source>
        <dbReference type="SAM" id="Phobius"/>
    </source>
</evidence>
<sequence>MRFARRELIDLAIAWIALGFAFALFFDPQAGRIIRVGLATGRPRTLVSPVIVDAFALSMLTAGIGFLLHELAHKIVAQRFGQIAHFRADYGMLFIAVASAFAGFLFAAPGAVYHRGRITERQNGLIALAGPVTNLVLAAAFAPLALLSGGFLGDIGAFGVGINLLLAGFNMLPFGPLDGRKVLSWSVVVFVIAFVVSAGSAVFVLFRFGLGSLGL</sequence>
<name>M0N5W9_9EURY</name>
<dbReference type="PATRIC" id="fig|1227456.3.peg.2095"/>
<keyword evidence="1" id="KW-0472">Membrane</keyword>
<gene>
    <name evidence="2" type="ORF">C450_10363</name>
</gene>
<dbReference type="AlphaFoldDB" id="M0N5W9"/>